<keyword evidence="3" id="KW-1185">Reference proteome</keyword>
<dbReference type="AlphaFoldDB" id="A0A0P1GQF4"/>
<dbReference type="PANTHER" id="PTHR34203:SF15">
    <property type="entry name" value="SLL1173 PROTEIN"/>
    <property type="match status" value="1"/>
</dbReference>
<dbReference type="NCBIfam" id="TIGR01444">
    <property type="entry name" value="fkbM_fam"/>
    <property type="match status" value="1"/>
</dbReference>
<dbReference type="Pfam" id="PF05050">
    <property type="entry name" value="Methyltransf_21"/>
    <property type="match status" value="1"/>
</dbReference>
<dbReference type="Gene3D" id="3.40.50.150">
    <property type="entry name" value="Vaccinia Virus protein VP39"/>
    <property type="match status" value="1"/>
</dbReference>
<evidence type="ECO:0000313" key="3">
    <source>
        <dbReference type="Proteomes" id="UP000054935"/>
    </source>
</evidence>
<dbReference type="GO" id="GO:0032259">
    <property type="term" value="P:methylation"/>
    <property type="evidence" value="ECO:0007669"/>
    <property type="project" value="UniProtKB-KW"/>
</dbReference>
<sequence length="300" mass="32940">MTMQTGPLVPASTPFGRCKSSLAFRLRSHPLYRGYRTKLRRQSQSSFLWRLRAWLVRHPMVIDKSWNGLYLRLYPGENTCDFMITMDAPHDAPDQIGLAAESLATGGAYVDIGANVGLFVLLARQEMPSGAPIIAIEPHPRTLEKLRCNLAFNEANDVQVVAAAVGDTEGTAKLWSVAEENAGQNSILRELADDDAAAVEVPLRPLTAILAEAGVTRIAALKIDVEGFECAALLPFFEQADRTLYPRYVMIEIAHAHLWPQDLIGYLQGLGYAVAMRNETDVHLMLDAARAPETRTGAVA</sequence>
<dbReference type="InterPro" id="IPR029063">
    <property type="entry name" value="SAM-dependent_MTases_sf"/>
</dbReference>
<dbReference type="SUPFAM" id="SSF53335">
    <property type="entry name" value="S-adenosyl-L-methionine-dependent methyltransferases"/>
    <property type="match status" value="1"/>
</dbReference>
<keyword evidence="2" id="KW-0489">Methyltransferase</keyword>
<feature type="domain" description="Methyltransferase FkbM" evidence="1">
    <location>
        <begin position="111"/>
        <end position="272"/>
    </location>
</feature>
<protein>
    <submittedName>
        <fullName evidence="2">31-O-demethyl-FK506 methyltransferase FkbM</fullName>
        <ecNumber evidence="2">2.1.1.-</ecNumber>
    </submittedName>
</protein>
<dbReference type="OrthoDB" id="7542440at2"/>
<organism evidence="2 3">
    <name type="scientific">Tropicibacter naphthalenivorans</name>
    <dbReference type="NCBI Taxonomy" id="441103"/>
    <lineage>
        <taxon>Bacteria</taxon>
        <taxon>Pseudomonadati</taxon>
        <taxon>Pseudomonadota</taxon>
        <taxon>Alphaproteobacteria</taxon>
        <taxon>Rhodobacterales</taxon>
        <taxon>Roseobacteraceae</taxon>
        <taxon>Tropicibacter</taxon>
    </lineage>
</organism>
<evidence type="ECO:0000313" key="2">
    <source>
        <dbReference type="EMBL" id="CUH77970.1"/>
    </source>
</evidence>
<evidence type="ECO:0000259" key="1">
    <source>
        <dbReference type="Pfam" id="PF05050"/>
    </source>
</evidence>
<dbReference type="PANTHER" id="PTHR34203">
    <property type="entry name" value="METHYLTRANSFERASE, FKBM FAMILY PROTEIN"/>
    <property type="match status" value="1"/>
</dbReference>
<accession>A0A0P1GQF4</accession>
<dbReference type="RefSeq" id="WP_058247247.1">
    <property type="nucleotide sequence ID" value="NZ_CYSE01000003.1"/>
</dbReference>
<gene>
    <name evidence="2" type="primary">fkbM</name>
    <name evidence="2" type="ORF">TRN7648_01725</name>
</gene>
<dbReference type="InterPro" id="IPR052514">
    <property type="entry name" value="SAM-dependent_MTase"/>
</dbReference>
<dbReference type="EC" id="2.1.1.-" evidence="2"/>
<dbReference type="InterPro" id="IPR006342">
    <property type="entry name" value="FkbM_mtfrase"/>
</dbReference>
<dbReference type="Proteomes" id="UP000054935">
    <property type="component" value="Unassembled WGS sequence"/>
</dbReference>
<keyword evidence="2" id="KW-0808">Transferase</keyword>
<proteinExistence type="predicted"/>
<dbReference type="GO" id="GO:0008168">
    <property type="term" value="F:methyltransferase activity"/>
    <property type="evidence" value="ECO:0007669"/>
    <property type="project" value="UniProtKB-KW"/>
</dbReference>
<name>A0A0P1GQF4_9RHOB</name>
<dbReference type="STRING" id="441103.TRN7648_01725"/>
<dbReference type="EMBL" id="CYSE01000003">
    <property type="protein sequence ID" value="CUH77970.1"/>
    <property type="molecule type" value="Genomic_DNA"/>
</dbReference>
<reference evidence="2 3" key="1">
    <citation type="submission" date="2015-09" db="EMBL/GenBank/DDBJ databases">
        <authorList>
            <consortium name="Swine Surveillance"/>
        </authorList>
    </citation>
    <scope>NUCLEOTIDE SEQUENCE [LARGE SCALE GENOMIC DNA]</scope>
    <source>
        <strain evidence="2 3">CECT 7648</strain>
    </source>
</reference>